<dbReference type="GO" id="GO:0000981">
    <property type="term" value="F:DNA-binding transcription factor activity, RNA polymerase II-specific"/>
    <property type="evidence" value="ECO:0007669"/>
    <property type="project" value="TreeGrafter"/>
</dbReference>
<feature type="DNA-binding region" description="Homeobox" evidence="5">
    <location>
        <begin position="102"/>
        <end position="161"/>
    </location>
</feature>
<dbReference type="PANTHER" id="PTHR46123:SF5">
    <property type="entry name" value="DOUBLE HOMEOBOX PROTEIN B"/>
    <property type="match status" value="1"/>
</dbReference>
<evidence type="ECO:0000256" key="5">
    <source>
        <dbReference type="PROSITE-ProRule" id="PRU00108"/>
    </source>
</evidence>
<dbReference type="PANTHER" id="PTHR46123">
    <property type="entry name" value="MIX-TYPE HOMEOBOX GENE 1-RELATED"/>
    <property type="match status" value="1"/>
</dbReference>
<evidence type="ECO:0000256" key="1">
    <source>
        <dbReference type="ARBA" id="ARBA00004123"/>
    </source>
</evidence>
<evidence type="ECO:0000256" key="2">
    <source>
        <dbReference type="ARBA" id="ARBA00023125"/>
    </source>
</evidence>
<feature type="compositionally biased region" description="Polar residues" evidence="7">
    <location>
        <begin position="157"/>
        <end position="174"/>
    </location>
</feature>
<dbReference type="Ensembl" id="ENSCWAT00000003561.1">
    <property type="protein sequence ID" value="ENSCWAP00000003276.1"/>
    <property type="gene ID" value="ENSCWAG00000002591.1"/>
</dbReference>
<feature type="DNA-binding region" description="Homeobox" evidence="5">
    <location>
        <begin position="15"/>
        <end position="74"/>
    </location>
</feature>
<dbReference type="Gene3D" id="1.10.10.60">
    <property type="entry name" value="Homeodomain-like"/>
    <property type="match status" value="2"/>
</dbReference>
<dbReference type="AlphaFoldDB" id="A0A8C3VSA8"/>
<dbReference type="GO" id="GO:0005634">
    <property type="term" value="C:nucleus"/>
    <property type="evidence" value="ECO:0007669"/>
    <property type="project" value="UniProtKB-SubCell"/>
</dbReference>
<evidence type="ECO:0000259" key="8">
    <source>
        <dbReference type="PROSITE" id="PS50071"/>
    </source>
</evidence>
<keyword evidence="3 5" id="KW-0371">Homeobox</keyword>
<dbReference type="PROSITE" id="PS50071">
    <property type="entry name" value="HOMEOBOX_2"/>
    <property type="match status" value="2"/>
</dbReference>
<evidence type="ECO:0000256" key="7">
    <source>
        <dbReference type="SAM" id="MobiDB-lite"/>
    </source>
</evidence>
<feature type="domain" description="Homeobox" evidence="8">
    <location>
        <begin position="13"/>
        <end position="73"/>
    </location>
</feature>
<keyword evidence="10" id="KW-1185">Reference proteome</keyword>
<sequence length="332" mass="37819">MDFNSTPSDKLQKETWQGRIVYNQSQKSILQARFEHDPYPEKATRKQWAWEIGVPESKIQIWLKNHRAKQRKLGFSSSLEEDKTHGQDQPQPCTQEYLCRGARQDQTSNPRSQSNVPVQAFERKQFLDIGTRATPAKQTAIPESRIQMWFQDQRSLYPGQSRSEHVNSSVNSPNGRPGLTVQQHEIDLSTLPGRSHFLSSSSFSRSQSFQPVLPCVIQGQTVMMQPMQVVQGGEDRPFALTLGNYMPVLLTMGGDPDTPAPFWPQHQEDHQDHQEETATGVLQLGDYSQSQPEHKKPPPQDLGDMDISYILQCWDEACQALLAEWDPRKGTH</sequence>
<dbReference type="Pfam" id="PF00046">
    <property type="entry name" value="Homeodomain"/>
    <property type="match status" value="1"/>
</dbReference>
<dbReference type="InterPro" id="IPR051306">
    <property type="entry name" value="Homeobox_regulator"/>
</dbReference>
<evidence type="ECO:0000256" key="6">
    <source>
        <dbReference type="RuleBase" id="RU000682"/>
    </source>
</evidence>
<feature type="compositionally biased region" description="Basic and acidic residues" evidence="7">
    <location>
        <begin position="266"/>
        <end position="275"/>
    </location>
</feature>
<protein>
    <submittedName>
        <fullName evidence="9">Double homeobox B</fullName>
    </submittedName>
</protein>
<evidence type="ECO:0000313" key="10">
    <source>
        <dbReference type="Proteomes" id="UP000694540"/>
    </source>
</evidence>
<keyword evidence="4 5" id="KW-0539">Nucleus</keyword>
<evidence type="ECO:0000256" key="3">
    <source>
        <dbReference type="ARBA" id="ARBA00023155"/>
    </source>
</evidence>
<comment type="subcellular location">
    <subcellularLocation>
        <location evidence="1 5 6">Nucleus</location>
    </subcellularLocation>
</comment>
<feature type="region of interest" description="Disordered" evidence="7">
    <location>
        <begin position="256"/>
        <end position="275"/>
    </location>
</feature>
<proteinExistence type="predicted"/>
<reference evidence="9" key="1">
    <citation type="submission" date="2025-08" db="UniProtKB">
        <authorList>
            <consortium name="Ensembl"/>
        </authorList>
    </citation>
    <scope>IDENTIFICATION</scope>
</reference>
<dbReference type="SUPFAM" id="SSF46689">
    <property type="entry name" value="Homeodomain-like"/>
    <property type="match status" value="2"/>
</dbReference>
<name>A0A8C3VSA8_9CETA</name>
<organism evidence="9 10">
    <name type="scientific">Catagonus wagneri</name>
    <name type="common">Chacoan peccary</name>
    <dbReference type="NCBI Taxonomy" id="51154"/>
    <lineage>
        <taxon>Eukaryota</taxon>
        <taxon>Metazoa</taxon>
        <taxon>Chordata</taxon>
        <taxon>Craniata</taxon>
        <taxon>Vertebrata</taxon>
        <taxon>Euteleostomi</taxon>
        <taxon>Mammalia</taxon>
        <taxon>Eutheria</taxon>
        <taxon>Laurasiatheria</taxon>
        <taxon>Artiodactyla</taxon>
        <taxon>Suina</taxon>
        <taxon>Tayassuidae</taxon>
        <taxon>Catagonus</taxon>
    </lineage>
</organism>
<dbReference type="Proteomes" id="UP000694540">
    <property type="component" value="Unplaced"/>
</dbReference>
<gene>
    <name evidence="9" type="primary">DUXB</name>
</gene>
<dbReference type="CDD" id="cd00086">
    <property type="entry name" value="homeodomain"/>
    <property type="match status" value="2"/>
</dbReference>
<dbReference type="SMART" id="SM00389">
    <property type="entry name" value="HOX"/>
    <property type="match status" value="2"/>
</dbReference>
<evidence type="ECO:0000313" key="9">
    <source>
        <dbReference type="Ensembl" id="ENSCWAP00000003276.1"/>
    </source>
</evidence>
<reference evidence="9" key="2">
    <citation type="submission" date="2025-09" db="UniProtKB">
        <authorList>
            <consortium name="Ensembl"/>
        </authorList>
    </citation>
    <scope>IDENTIFICATION</scope>
</reference>
<dbReference type="InterPro" id="IPR009057">
    <property type="entry name" value="Homeodomain-like_sf"/>
</dbReference>
<feature type="region of interest" description="Disordered" evidence="7">
    <location>
        <begin position="157"/>
        <end position="177"/>
    </location>
</feature>
<accession>A0A8C3VSA8</accession>
<keyword evidence="2 5" id="KW-0238">DNA-binding</keyword>
<dbReference type="GO" id="GO:0000977">
    <property type="term" value="F:RNA polymerase II transcription regulatory region sequence-specific DNA binding"/>
    <property type="evidence" value="ECO:0007669"/>
    <property type="project" value="TreeGrafter"/>
</dbReference>
<evidence type="ECO:0000256" key="4">
    <source>
        <dbReference type="ARBA" id="ARBA00023242"/>
    </source>
</evidence>
<dbReference type="InterPro" id="IPR001356">
    <property type="entry name" value="HD"/>
</dbReference>
<dbReference type="GeneTree" id="ENSGT00940000165352"/>
<feature type="domain" description="Homeobox" evidence="8">
    <location>
        <begin position="100"/>
        <end position="160"/>
    </location>
</feature>